<dbReference type="FunFam" id="2.30.30.40:FF:000033">
    <property type="entry name" value="FCH and double SH3 domains protein 2"/>
    <property type="match status" value="1"/>
</dbReference>
<dbReference type="GO" id="GO:0030833">
    <property type="term" value="P:regulation of actin filament polymerization"/>
    <property type="evidence" value="ECO:0007669"/>
    <property type="project" value="TreeGrafter"/>
</dbReference>
<dbReference type="STRING" id="52670.A0A2I4CQD7"/>
<dbReference type="Proteomes" id="UP000192220">
    <property type="component" value="Unplaced"/>
</dbReference>
<sequence>MLQSRLKLLSGDTELSVEQKIAEVQETVRKAQLSKVKAEARLALLSQSVSGSQQWLHNAMQQVEGELDREEGLSQQRMSTEDFSEEEFELTHLDEDVNKDIFADSVSASGVCVFPAACRVIYNYQATQSDELSLVEGAELHVVEDGDLEDWLKVGHLPEGYVQFLGLPVEDTPQLDSSSSSTSSKGNKVHSRGVVRALDSYQAQSASELSFQEGVLIHLICCPHSEVDDGFWEGELDGRIGLFPSSLVELLHDEEEEEETPTTFSDPDAVLDPVPEPVPDPSVSDGSSTGSPAPSSCLEDNQQFVLMESTKSAEAEASDLAPAEFPSTSTRIRPCRAPPPPPTHRL</sequence>
<accession>A0A2I4CQD7</accession>
<protein>
    <submittedName>
        <fullName evidence="8">F-BAR and double SH3 domains protein 1</fullName>
    </submittedName>
</protein>
<dbReference type="GO" id="GO:1902905">
    <property type="term" value="P:positive regulation of supramolecular fiber organization"/>
    <property type="evidence" value="ECO:0007669"/>
    <property type="project" value="UniProtKB-ARBA"/>
</dbReference>
<keyword evidence="2" id="KW-0597">Phosphoprotein</keyword>
<organism evidence="7 8">
    <name type="scientific">Austrofundulus limnaeus</name>
    <name type="common">Annual killifish</name>
    <dbReference type="NCBI Taxonomy" id="52670"/>
    <lineage>
        <taxon>Eukaryota</taxon>
        <taxon>Metazoa</taxon>
        <taxon>Chordata</taxon>
        <taxon>Craniata</taxon>
        <taxon>Vertebrata</taxon>
        <taxon>Euteleostomi</taxon>
        <taxon>Actinopterygii</taxon>
        <taxon>Neopterygii</taxon>
        <taxon>Teleostei</taxon>
        <taxon>Neoteleostei</taxon>
        <taxon>Acanthomorphata</taxon>
        <taxon>Ovalentaria</taxon>
        <taxon>Atherinomorphae</taxon>
        <taxon>Cyprinodontiformes</taxon>
        <taxon>Rivulidae</taxon>
        <taxon>Austrofundulus</taxon>
    </lineage>
</organism>
<feature type="compositionally biased region" description="Low complexity" evidence="5">
    <location>
        <begin position="281"/>
        <end position="292"/>
    </location>
</feature>
<dbReference type="OrthoDB" id="10065861at2759"/>
<dbReference type="GO" id="GO:0007274">
    <property type="term" value="P:neuromuscular synaptic transmission"/>
    <property type="evidence" value="ECO:0007669"/>
    <property type="project" value="TreeGrafter"/>
</dbReference>
<evidence type="ECO:0000313" key="8">
    <source>
        <dbReference type="RefSeq" id="XP_013882196.1"/>
    </source>
</evidence>
<keyword evidence="7" id="KW-1185">Reference proteome</keyword>
<proteinExistence type="predicted"/>
<dbReference type="InParanoid" id="A0A2I4CQD7"/>
<dbReference type="AlphaFoldDB" id="A0A2I4CQD7"/>
<keyword evidence="3" id="KW-0175">Coiled coil</keyword>
<evidence type="ECO:0000256" key="4">
    <source>
        <dbReference type="PROSITE-ProRule" id="PRU00192"/>
    </source>
</evidence>
<dbReference type="GO" id="GO:0031594">
    <property type="term" value="C:neuromuscular junction"/>
    <property type="evidence" value="ECO:0007669"/>
    <property type="project" value="TreeGrafter"/>
</dbReference>
<evidence type="ECO:0000256" key="1">
    <source>
        <dbReference type="ARBA" id="ARBA00022443"/>
    </source>
</evidence>
<dbReference type="SMART" id="SM00326">
    <property type="entry name" value="SH3"/>
    <property type="match status" value="2"/>
</dbReference>
<dbReference type="Gene3D" id="2.30.30.40">
    <property type="entry name" value="SH3 Domains"/>
    <property type="match status" value="2"/>
</dbReference>
<dbReference type="GeneID" id="106530998"/>
<dbReference type="PROSITE" id="PS50002">
    <property type="entry name" value="SH3"/>
    <property type="match status" value="1"/>
</dbReference>
<dbReference type="Pfam" id="PF00018">
    <property type="entry name" value="SH3_1"/>
    <property type="match status" value="1"/>
</dbReference>
<keyword evidence="1 4" id="KW-0728">SH3 domain</keyword>
<evidence type="ECO:0000256" key="2">
    <source>
        <dbReference type="ARBA" id="ARBA00022553"/>
    </source>
</evidence>
<evidence type="ECO:0000259" key="6">
    <source>
        <dbReference type="PROSITE" id="PS50002"/>
    </source>
</evidence>
<evidence type="ECO:0000256" key="5">
    <source>
        <dbReference type="SAM" id="MobiDB-lite"/>
    </source>
</evidence>
<evidence type="ECO:0000256" key="3">
    <source>
        <dbReference type="ARBA" id="ARBA00023054"/>
    </source>
</evidence>
<evidence type="ECO:0000313" key="7">
    <source>
        <dbReference type="Proteomes" id="UP000192220"/>
    </source>
</evidence>
<name>A0A2I4CQD7_AUSLI</name>
<feature type="domain" description="SH3" evidence="6">
    <location>
        <begin position="190"/>
        <end position="253"/>
    </location>
</feature>
<reference evidence="8" key="1">
    <citation type="submission" date="2025-08" db="UniProtKB">
        <authorList>
            <consortium name="RefSeq"/>
        </authorList>
    </citation>
    <scope>IDENTIFICATION</scope>
    <source>
        <strain evidence="8">Quisiro</strain>
        <tissue evidence="8">Liver</tissue>
    </source>
</reference>
<dbReference type="GO" id="GO:0055037">
    <property type="term" value="C:recycling endosome"/>
    <property type="evidence" value="ECO:0007669"/>
    <property type="project" value="TreeGrafter"/>
</dbReference>
<feature type="region of interest" description="Disordered" evidence="5">
    <location>
        <begin position="253"/>
        <end position="346"/>
    </location>
</feature>
<dbReference type="Pfam" id="PF14604">
    <property type="entry name" value="SH3_9"/>
    <property type="match status" value="1"/>
</dbReference>
<dbReference type="KEGG" id="alim:106530998"/>
<dbReference type="GO" id="GO:0051495">
    <property type="term" value="P:positive regulation of cytoskeleton organization"/>
    <property type="evidence" value="ECO:0007669"/>
    <property type="project" value="UniProtKB-ARBA"/>
</dbReference>
<gene>
    <name evidence="8" type="primary">LOC106530998</name>
</gene>
<dbReference type="SUPFAM" id="SSF50044">
    <property type="entry name" value="SH3-domain"/>
    <property type="match status" value="2"/>
</dbReference>
<dbReference type="InterPro" id="IPR001452">
    <property type="entry name" value="SH3_domain"/>
</dbReference>
<feature type="compositionally biased region" description="Pro residues" evidence="5">
    <location>
        <begin position="336"/>
        <end position="346"/>
    </location>
</feature>
<dbReference type="InterPro" id="IPR036028">
    <property type="entry name" value="SH3-like_dom_sf"/>
</dbReference>
<dbReference type="PANTHER" id="PTHR15735">
    <property type="entry name" value="FCH AND DOUBLE SH3 DOMAINS PROTEIN"/>
    <property type="match status" value="1"/>
</dbReference>
<feature type="compositionally biased region" description="Polar residues" evidence="5">
    <location>
        <begin position="298"/>
        <end position="312"/>
    </location>
</feature>
<dbReference type="PANTHER" id="PTHR15735:SF4">
    <property type="entry name" value="F-BAR AND DOUBLE SH3 DOMAINS PROTEIN 1"/>
    <property type="match status" value="1"/>
</dbReference>
<dbReference type="RefSeq" id="XP_013882196.1">
    <property type="nucleotide sequence ID" value="XM_014026742.1"/>
</dbReference>